<feature type="compositionally biased region" description="Polar residues" evidence="1">
    <location>
        <begin position="599"/>
        <end position="616"/>
    </location>
</feature>
<feature type="compositionally biased region" description="Low complexity" evidence="1">
    <location>
        <begin position="735"/>
        <end position="778"/>
    </location>
</feature>
<keyword evidence="2" id="KW-0472">Membrane</keyword>
<comment type="caution">
    <text evidence="4">The sequence shown here is derived from an EMBL/GenBank/DDBJ whole genome shotgun (WGS) entry which is preliminary data.</text>
</comment>
<dbReference type="InterPro" id="IPR018247">
    <property type="entry name" value="EF_Hand_1_Ca_BS"/>
</dbReference>
<protein>
    <submittedName>
        <fullName evidence="4">Gamma-secretase-activating protein</fullName>
    </submittedName>
</protein>
<keyword evidence="2" id="KW-1133">Transmembrane helix</keyword>
<gene>
    <name evidence="4" type="ORF">M0813_08973</name>
</gene>
<accession>A0ABQ8XA79</accession>
<evidence type="ECO:0000313" key="4">
    <source>
        <dbReference type="EMBL" id="KAJ6228149.1"/>
    </source>
</evidence>
<feature type="domain" description="Gamma-secretase-activating protein C-terminal" evidence="3">
    <location>
        <begin position="961"/>
        <end position="1036"/>
    </location>
</feature>
<keyword evidence="5" id="KW-1185">Reference proteome</keyword>
<dbReference type="Pfam" id="PF14959">
    <property type="entry name" value="GSAP-16"/>
    <property type="match status" value="1"/>
</dbReference>
<dbReference type="PROSITE" id="PS00018">
    <property type="entry name" value="EF_HAND_1"/>
    <property type="match status" value="1"/>
</dbReference>
<evidence type="ECO:0000256" key="2">
    <source>
        <dbReference type="SAM" id="Phobius"/>
    </source>
</evidence>
<feature type="compositionally biased region" description="Gly residues" evidence="1">
    <location>
        <begin position="643"/>
        <end position="659"/>
    </location>
</feature>
<feature type="compositionally biased region" description="Low complexity" evidence="1">
    <location>
        <begin position="660"/>
        <end position="684"/>
    </location>
</feature>
<feature type="region of interest" description="Disordered" evidence="1">
    <location>
        <begin position="728"/>
        <end position="778"/>
    </location>
</feature>
<feature type="transmembrane region" description="Helical" evidence="2">
    <location>
        <begin position="320"/>
        <end position="342"/>
    </location>
</feature>
<evidence type="ECO:0000259" key="3">
    <source>
        <dbReference type="Pfam" id="PF14959"/>
    </source>
</evidence>
<proteinExistence type="predicted"/>
<dbReference type="PANTHER" id="PTHR13630:SF1">
    <property type="entry name" value="GAMMA-SECRETASE-ACTIVATING PROTEIN"/>
    <property type="match status" value="1"/>
</dbReference>
<evidence type="ECO:0000256" key="1">
    <source>
        <dbReference type="SAM" id="MobiDB-lite"/>
    </source>
</evidence>
<organism evidence="4 5">
    <name type="scientific">Anaeramoeba flamelloides</name>
    <dbReference type="NCBI Taxonomy" id="1746091"/>
    <lineage>
        <taxon>Eukaryota</taxon>
        <taxon>Metamonada</taxon>
        <taxon>Anaeramoebidae</taxon>
        <taxon>Anaeramoeba</taxon>
    </lineage>
</organism>
<dbReference type="InterPro" id="IPR026172">
    <property type="entry name" value="GSAP_fam"/>
</dbReference>
<name>A0ABQ8XA79_9EUKA</name>
<feature type="region of interest" description="Disordered" evidence="1">
    <location>
        <begin position="566"/>
        <end position="701"/>
    </location>
</feature>
<dbReference type="InterPro" id="IPR028010">
    <property type="entry name" value="GSAP_C_dom"/>
</dbReference>
<keyword evidence="2" id="KW-0812">Transmembrane</keyword>
<feature type="compositionally biased region" description="Low complexity" evidence="1">
    <location>
        <begin position="580"/>
        <end position="589"/>
    </location>
</feature>
<sequence length="1140" mass="134755">MLRCHKKFSFKNPKITTNFKSTIIGQEKGGRYLVKREHTDQTVIELFNIKTSEYRQLYVHKSLIRIQSATLSPTETFLILTYQDSEKITTKRRGSMYESEITKTKPVYFSFVVHLDKNQTVVDIQKTIKQHHRYHFLYDIKPTKKEKILRIFDKTIIAVDQIKIAKKLLKKKKKPKTHNLFKIASKFIWYEFRCDSNRLYYLLVQNNLELKLVCKQYQNTKFITIYETIIPLTNKIKIPDKYFENLRYQFSYYYKTPDLHYNYQIINIRRKVQFLCNYQVVYKNNQIIFQIYVWNIQLQERLQFNVNLYNYPKLFVKKGIVFFGSYKGLLMIVIPGIFFTVLDSNLHHKTCDCFISRSKELVPNFPGQDPMSDNQNFEQLIILNYSPIIYNNNSFISVKEMKCYSVEFNTNAILNLFSDPKAKIDDLTNFIHIMILHFQEKFVKECIIESLCKHNLKMFQPKFFREYFVSSVWQRLKEIPEFSSKLLNYIDSTTRRSYGLMNGKDDNMNATNYLCYKNKNNNKESQTIAHNNLTSITREEKKKLKKVTRYKKKSFYLLNHHNKKLSQSDQNIKIKKTPKSKTTSSNNLSIRKDLKKNNSHYSEQTQRHVITNSTLESKLLKERTTFTETDPNFSSRSSSLSGSGSGSGSVSGSGSGSGSGSVSDSGSGSGSSSRSNSDSNSDSDSYLDLDSNKNPNVNINKKIKKETVQNINKGESENEYNTLISLKKNINGDTNNNNHNNHNNNNNNNKNYNNHYNNINNNNNHYNPNQNNKSMNSNNLQKEVNTSNEKSINGAQSEQWGCYSKEVLINRIAKKFQKFKIINSQKKKKKIQDCKNYATIYLDLHLEQIEDFFNLILKNVFEKKLLKDNVKINLSSLNNFIPKINYLKKIKKNSLNEWEVKYSFIKNIILQKLELFPIKKWVNTNYLESQNNKKGDENVNSIDEKEKGIQKKYDNNTGDEITIKELYEIFKFMENLYSIIEERDLPFPTNFHYHFIRLGYKVLPRPIFLQYLDLNIFKVDQDFINTIQNNYGNNNNRSFVHYLISLLENRKQINQFFLQSRNCYRETVEYFASILYRIFIHKNSSRKKIKWYDFSNLYFSCLTYCFDQLEDHKNSQYENEIDFVQTFILLYLPIINVFEI</sequence>
<dbReference type="PANTHER" id="PTHR13630">
    <property type="entry name" value="GAMMA-SECRETASE-ACTIVATING PROTEIN"/>
    <property type="match status" value="1"/>
</dbReference>
<dbReference type="Proteomes" id="UP001150062">
    <property type="component" value="Unassembled WGS sequence"/>
</dbReference>
<reference evidence="4" key="1">
    <citation type="submission" date="2022-08" db="EMBL/GenBank/DDBJ databases">
        <title>Novel sulfate-reducing endosymbionts in the free-living metamonad Anaeramoeba.</title>
        <authorList>
            <person name="Jerlstrom-Hultqvist J."/>
            <person name="Cepicka I."/>
            <person name="Gallot-Lavallee L."/>
            <person name="Salas-Leiva D."/>
            <person name="Curtis B.A."/>
            <person name="Zahonova K."/>
            <person name="Pipaliya S."/>
            <person name="Dacks J."/>
            <person name="Roger A.J."/>
        </authorList>
    </citation>
    <scope>NUCLEOTIDE SEQUENCE</scope>
    <source>
        <strain evidence="4">Schooner1</strain>
    </source>
</reference>
<evidence type="ECO:0000313" key="5">
    <source>
        <dbReference type="Proteomes" id="UP001150062"/>
    </source>
</evidence>
<dbReference type="EMBL" id="JAOAOG010000329">
    <property type="protein sequence ID" value="KAJ6228149.1"/>
    <property type="molecule type" value="Genomic_DNA"/>
</dbReference>